<dbReference type="AlphaFoldDB" id="A0A7L3LM81"/>
<dbReference type="InterPro" id="IPR035976">
    <property type="entry name" value="Sushi/SCR/CCP_sf"/>
</dbReference>
<evidence type="ECO:0000313" key="7">
    <source>
        <dbReference type="EMBL" id="NXU54721.1"/>
    </source>
</evidence>
<evidence type="ECO:0000256" key="3">
    <source>
        <dbReference type="ARBA" id="ARBA00023157"/>
    </source>
</evidence>
<dbReference type="OrthoDB" id="6127264at2759"/>
<keyword evidence="4" id="KW-0768">Sushi</keyword>
<keyword evidence="8" id="KW-1185">Reference proteome</keyword>
<evidence type="ECO:0000256" key="2">
    <source>
        <dbReference type="ARBA" id="ARBA00022737"/>
    </source>
</evidence>
<dbReference type="PANTHER" id="PTHR45656">
    <property type="entry name" value="PROTEIN CBR-CLEC-78"/>
    <property type="match status" value="1"/>
</dbReference>
<evidence type="ECO:0000259" key="6">
    <source>
        <dbReference type="PROSITE" id="PS50923"/>
    </source>
</evidence>
<accession>A0A7L3LM81</accession>
<feature type="disulfide bond" evidence="4">
    <location>
        <begin position="22"/>
        <end position="65"/>
    </location>
</feature>
<organism evidence="7 8">
    <name type="scientific">Turnix velox</name>
    <name type="common">Little buttonquail</name>
    <dbReference type="NCBI Taxonomy" id="2529409"/>
    <lineage>
        <taxon>Eukaryota</taxon>
        <taxon>Metazoa</taxon>
        <taxon>Chordata</taxon>
        <taxon>Craniata</taxon>
        <taxon>Vertebrata</taxon>
        <taxon>Euteleostomi</taxon>
        <taxon>Archelosauria</taxon>
        <taxon>Archosauria</taxon>
        <taxon>Dinosauria</taxon>
        <taxon>Saurischia</taxon>
        <taxon>Theropoda</taxon>
        <taxon>Coelurosauria</taxon>
        <taxon>Aves</taxon>
        <taxon>Neognathae</taxon>
        <taxon>Neoaves</taxon>
        <taxon>Charadriiformes</taxon>
        <taxon>Turnicidae</taxon>
        <taxon>Turnix</taxon>
    </lineage>
</organism>
<protein>
    <submittedName>
        <fullName evidence="7">DAF factor</fullName>
    </submittedName>
</protein>
<dbReference type="InterPro" id="IPR000436">
    <property type="entry name" value="Sushi_SCR_CCP_dom"/>
</dbReference>
<feature type="non-terminal residue" evidence="7">
    <location>
        <position position="106"/>
    </location>
</feature>
<name>A0A7L3LM81_9CHAR</name>
<feature type="domain" description="Sushi" evidence="6">
    <location>
        <begin position="20"/>
        <end position="84"/>
    </location>
</feature>
<feature type="non-terminal residue" evidence="7">
    <location>
        <position position="1"/>
    </location>
</feature>
<keyword evidence="3 4" id="KW-1015">Disulfide bond</keyword>
<dbReference type="SUPFAM" id="SSF57535">
    <property type="entry name" value="Complement control module/SCR domain"/>
    <property type="match status" value="1"/>
</dbReference>
<dbReference type="Gene3D" id="2.10.70.10">
    <property type="entry name" value="Complement Module, domain 1"/>
    <property type="match status" value="1"/>
</dbReference>
<dbReference type="PROSITE" id="PS50923">
    <property type="entry name" value="SUSHI"/>
    <property type="match status" value="1"/>
</dbReference>
<proteinExistence type="predicted"/>
<keyword evidence="2" id="KW-0677">Repeat</keyword>
<comment type="caution">
    <text evidence="4">Lacks conserved residue(s) required for the propagation of feature annotation.</text>
</comment>
<dbReference type="PANTHER" id="PTHR45656:SF4">
    <property type="entry name" value="PROTEIN CBR-CLEC-78"/>
    <property type="match status" value="1"/>
</dbReference>
<evidence type="ECO:0000256" key="5">
    <source>
        <dbReference type="SAM" id="MobiDB-lite"/>
    </source>
</evidence>
<sequence length="106" mass="11495">SWSKPTPECKRDVPPAGPHGACGEPPRIDNGMHNGTKDTVFIPGSIVVYKCRDGFTLAGAASIHCEVGPQHRGAWSKPHPECRGDSYVSCFFSVFKIPLFLLSLPM</sequence>
<evidence type="ECO:0000256" key="4">
    <source>
        <dbReference type="PROSITE-ProRule" id="PRU00302"/>
    </source>
</evidence>
<evidence type="ECO:0000313" key="8">
    <source>
        <dbReference type="Proteomes" id="UP000582182"/>
    </source>
</evidence>
<evidence type="ECO:0000256" key="1">
    <source>
        <dbReference type="ARBA" id="ARBA00022729"/>
    </source>
</evidence>
<dbReference type="InterPro" id="IPR051277">
    <property type="entry name" value="SEZ6_CSMD_C4BPB_Regulators"/>
</dbReference>
<keyword evidence="1" id="KW-0732">Signal</keyword>
<dbReference type="EMBL" id="VZTY01021487">
    <property type="protein sequence ID" value="NXU54721.1"/>
    <property type="molecule type" value="Genomic_DNA"/>
</dbReference>
<comment type="caution">
    <text evidence="7">The sequence shown here is derived from an EMBL/GenBank/DDBJ whole genome shotgun (WGS) entry which is preliminary data.</text>
</comment>
<dbReference type="CDD" id="cd00033">
    <property type="entry name" value="CCP"/>
    <property type="match status" value="1"/>
</dbReference>
<dbReference type="Pfam" id="PF00084">
    <property type="entry name" value="Sushi"/>
    <property type="match status" value="1"/>
</dbReference>
<feature type="region of interest" description="Disordered" evidence="5">
    <location>
        <begin position="1"/>
        <end position="34"/>
    </location>
</feature>
<dbReference type="SMART" id="SM00032">
    <property type="entry name" value="CCP"/>
    <property type="match status" value="1"/>
</dbReference>
<gene>
    <name evidence="7" type="primary">Cd55_3</name>
    <name evidence="7" type="ORF">TURVEL_R14073</name>
</gene>
<reference evidence="7 8" key="1">
    <citation type="submission" date="2019-09" db="EMBL/GenBank/DDBJ databases">
        <title>Bird 10,000 Genomes (B10K) Project - Family phase.</title>
        <authorList>
            <person name="Zhang G."/>
        </authorList>
    </citation>
    <scope>NUCLEOTIDE SEQUENCE [LARGE SCALE GENOMIC DNA]</scope>
    <source>
        <strain evidence="7">B10K-DU-029-46</strain>
    </source>
</reference>
<dbReference type="Proteomes" id="UP000582182">
    <property type="component" value="Unassembled WGS sequence"/>
</dbReference>